<feature type="transmembrane region" description="Helical" evidence="10">
    <location>
        <begin position="399"/>
        <end position="418"/>
    </location>
</feature>
<evidence type="ECO:0000256" key="4">
    <source>
        <dbReference type="ARBA" id="ARBA00022729"/>
    </source>
</evidence>
<dbReference type="Gene3D" id="2.170.180.11">
    <property type="entry name" value="Methuselah ectodomain, domain 2"/>
    <property type="match status" value="2"/>
</dbReference>
<evidence type="ECO:0000256" key="1">
    <source>
        <dbReference type="ARBA" id="ARBA00004141"/>
    </source>
</evidence>
<keyword evidence="4 11" id="KW-0732">Signal</keyword>
<evidence type="ECO:0000259" key="12">
    <source>
        <dbReference type="PROSITE" id="PS50261"/>
    </source>
</evidence>
<dbReference type="KEGG" id="phu:Phum_PHUM063410"/>
<feature type="transmembrane region" description="Helical" evidence="10">
    <location>
        <begin position="354"/>
        <end position="378"/>
    </location>
</feature>
<feature type="transmembrane region" description="Helical" evidence="10">
    <location>
        <begin position="521"/>
        <end position="542"/>
    </location>
</feature>
<dbReference type="eggNOG" id="KOG4193">
    <property type="taxonomic scope" value="Eukaryota"/>
</dbReference>
<dbReference type="PROSITE" id="PS50261">
    <property type="entry name" value="G_PROTEIN_RECEP_F2_4"/>
    <property type="match status" value="1"/>
</dbReference>
<gene>
    <name evidence="14" type="primary">8231022</name>
    <name evidence="13" type="ORF">Phum_PHUM063410</name>
</gene>
<dbReference type="HOGENOM" id="CLU_002753_3_0_1"/>
<accession>E0VBJ9</accession>
<dbReference type="GO" id="GO:0016020">
    <property type="term" value="C:membrane"/>
    <property type="evidence" value="ECO:0007669"/>
    <property type="project" value="UniProtKB-SubCell"/>
</dbReference>
<dbReference type="Pfam" id="PF06652">
    <property type="entry name" value="Methuselah_N"/>
    <property type="match status" value="1"/>
</dbReference>
<dbReference type="GO" id="GO:0007166">
    <property type="term" value="P:cell surface receptor signaling pathway"/>
    <property type="evidence" value="ECO:0007669"/>
    <property type="project" value="InterPro"/>
</dbReference>
<evidence type="ECO:0000256" key="2">
    <source>
        <dbReference type="ARBA" id="ARBA00008979"/>
    </source>
</evidence>
<dbReference type="InterPro" id="IPR023311">
    <property type="entry name" value="Methusela_ecto_dom_2"/>
</dbReference>
<dbReference type="EMBL" id="DS235032">
    <property type="protein sequence ID" value="EEB10755.1"/>
    <property type="molecule type" value="Genomic_DNA"/>
</dbReference>
<organism>
    <name type="scientific">Pediculus humanus subsp. corporis</name>
    <name type="common">Body louse</name>
    <dbReference type="NCBI Taxonomy" id="121224"/>
    <lineage>
        <taxon>Eukaryota</taxon>
        <taxon>Metazoa</taxon>
        <taxon>Ecdysozoa</taxon>
        <taxon>Arthropoda</taxon>
        <taxon>Hexapoda</taxon>
        <taxon>Insecta</taxon>
        <taxon>Pterygota</taxon>
        <taxon>Neoptera</taxon>
        <taxon>Paraneoptera</taxon>
        <taxon>Psocodea</taxon>
        <taxon>Troctomorpha</taxon>
        <taxon>Phthiraptera</taxon>
        <taxon>Anoplura</taxon>
        <taxon>Pediculidae</taxon>
        <taxon>Pediculus</taxon>
    </lineage>
</organism>
<dbReference type="InterPro" id="IPR017981">
    <property type="entry name" value="GPCR_2-like_7TM"/>
</dbReference>
<keyword evidence="7 10" id="KW-0472">Membrane</keyword>
<dbReference type="FunCoup" id="E0VBJ9">
    <property type="interactions" value="40"/>
</dbReference>
<evidence type="ECO:0000313" key="14">
    <source>
        <dbReference type="EnsemblMetazoa" id="PHUM063410-PA"/>
    </source>
</evidence>
<feature type="transmembrane region" description="Helical" evidence="10">
    <location>
        <begin position="447"/>
        <end position="470"/>
    </location>
</feature>
<keyword evidence="5 10" id="KW-1133">Transmembrane helix</keyword>
<keyword evidence="8 13" id="KW-0675">Receptor</keyword>
<dbReference type="OMA" id="CWINING"/>
<dbReference type="Proteomes" id="UP000009046">
    <property type="component" value="Unassembled WGS sequence"/>
</dbReference>
<feature type="transmembrane region" description="Helical" evidence="10">
    <location>
        <begin position="288"/>
        <end position="311"/>
    </location>
</feature>
<protein>
    <submittedName>
        <fullName evidence="13">Class B secretin-like G-protein coupled receptor GPRmth2, putative</fullName>
    </submittedName>
</protein>
<reference evidence="13" key="2">
    <citation type="submission" date="2007-04" db="EMBL/GenBank/DDBJ databases">
        <title>The genome of the human body louse.</title>
        <authorList>
            <consortium name="The Human Body Louse Genome Consortium"/>
            <person name="Kirkness E."/>
            <person name="Walenz B."/>
            <person name="Hass B."/>
            <person name="Bruggner R."/>
            <person name="Strausberg R."/>
        </authorList>
    </citation>
    <scope>NUCLEOTIDE SEQUENCE</scope>
    <source>
        <strain evidence="13">USDA</strain>
    </source>
</reference>
<evidence type="ECO:0000313" key="15">
    <source>
        <dbReference type="Proteomes" id="UP000009046"/>
    </source>
</evidence>
<dbReference type="InterPro" id="IPR052808">
    <property type="entry name" value="GPCR_Mth-like"/>
</dbReference>
<dbReference type="GO" id="GO:0004930">
    <property type="term" value="F:G protein-coupled receptor activity"/>
    <property type="evidence" value="ECO:0007669"/>
    <property type="project" value="UniProtKB-KW"/>
</dbReference>
<dbReference type="AlphaFoldDB" id="E0VBJ9"/>
<evidence type="ECO:0000256" key="11">
    <source>
        <dbReference type="SAM" id="SignalP"/>
    </source>
</evidence>
<dbReference type="Pfam" id="PF00002">
    <property type="entry name" value="7tm_2"/>
    <property type="match status" value="1"/>
</dbReference>
<dbReference type="InterPro" id="IPR000832">
    <property type="entry name" value="GPCR_2_secretin-like"/>
</dbReference>
<evidence type="ECO:0000256" key="3">
    <source>
        <dbReference type="ARBA" id="ARBA00022692"/>
    </source>
</evidence>
<feature type="chain" id="PRO_5011412438" evidence="11">
    <location>
        <begin position="23"/>
        <end position="600"/>
    </location>
</feature>
<evidence type="ECO:0000256" key="7">
    <source>
        <dbReference type="ARBA" id="ARBA00023136"/>
    </source>
</evidence>
<feature type="transmembrane region" description="Helical" evidence="10">
    <location>
        <begin position="323"/>
        <end position="342"/>
    </location>
</feature>
<reference evidence="13" key="1">
    <citation type="submission" date="2007-04" db="EMBL/GenBank/DDBJ databases">
        <title>Annotation of Pediculus humanus corporis strain USDA.</title>
        <authorList>
            <person name="Kirkness E."/>
            <person name="Hannick L."/>
            <person name="Hass B."/>
            <person name="Bruggner R."/>
            <person name="Lawson D."/>
            <person name="Bidwell S."/>
            <person name="Joardar V."/>
            <person name="Caler E."/>
            <person name="Walenz B."/>
            <person name="Inman J."/>
            <person name="Schobel S."/>
            <person name="Galinsky K."/>
            <person name="Amedeo P."/>
            <person name="Strausberg R."/>
        </authorList>
    </citation>
    <scope>NUCLEOTIDE SEQUENCE</scope>
    <source>
        <strain evidence="13">USDA</strain>
    </source>
</reference>
<comment type="similarity">
    <text evidence="2">Belongs to the G-protein coupled receptor 2 family. Mth subfamily.</text>
</comment>
<dbReference type="CDD" id="cd15039">
    <property type="entry name" value="7tmB3_Methuselah-like"/>
    <property type="match status" value="1"/>
</dbReference>
<reference evidence="14" key="3">
    <citation type="submission" date="2020-05" db="UniProtKB">
        <authorList>
            <consortium name="EnsemblMetazoa"/>
        </authorList>
    </citation>
    <scope>IDENTIFICATION</scope>
    <source>
        <strain evidence="14">USDA</strain>
    </source>
</reference>
<evidence type="ECO:0000313" key="13">
    <source>
        <dbReference type="EMBL" id="EEB10755.1"/>
    </source>
</evidence>
<evidence type="ECO:0000256" key="9">
    <source>
        <dbReference type="ARBA" id="ARBA00023224"/>
    </source>
</evidence>
<dbReference type="EnsemblMetazoa" id="PHUM063410-RA">
    <property type="protein sequence ID" value="PHUM063410-PA"/>
    <property type="gene ID" value="PHUM063410"/>
</dbReference>
<evidence type="ECO:0000256" key="6">
    <source>
        <dbReference type="ARBA" id="ARBA00023040"/>
    </source>
</evidence>
<evidence type="ECO:0000256" key="10">
    <source>
        <dbReference type="SAM" id="Phobius"/>
    </source>
</evidence>
<dbReference type="VEuPathDB" id="VectorBase:PHUM063410"/>
<evidence type="ECO:0000256" key="5">
    <source>
        <dbReference type="ARBA" id="ARBA00022989"/>
    </source>
</evidence>
<dbReference type="Gene3D" id="1.20.1070.10">
    <property type="entry name" value="Rhodopsin 7-helix transmembrane proteins"/>
    <property type="match status" value="1"/>
</dbReference>
<keyword evidence="15" id="KW-1185">Reference proteome</keyword>
<keyword evidence="6" id="KW-0297">G-protein coupled receptor</keyword>
<dbReference type="InParanoid" id="E0VBJ9"/>
<dbReference type="GeneID" id="8231022"/>
<dbReference type="InterPro" id="IPR010596">
    <property type="entry name" value="Methuselah_N_dom"/>
</dbReference>
<dbReference type="PANTHER" id="PTHR46953:SF1">
    <property type="entry name" value="G-PROTEIN COUPLED RECEPTOR MTH-LIKE 1-RELATED"/>
    <property type="match status" value="1"/>
</dbReference>
<keyword evidence="3 10" id="KW-0812">Transmembrane</keyword>
<feature type="domain" description="G-protein coupled receptors family 2 profile 2" evidence="12">
    <location>
        <begin position="285"/>
        <end position="544"/>
    </location>
</feature>
<evidence type="ECO:0000256" key="8">
    <source>
        <dbReference type="ARBA" id="ARBA00023170"/>
    </source>
</evidence>
<dbReference type="RefSeq" id="XP_002423493.1">
    <property type="nucleotide sequence ID" value="XM_002423448.1"/>
</dbReference>
<feature type="transmembrane region" description="Helical" evidence="10">
    <location>
        <begin position="491"/>
        <end position="509"/>
    </location>
</feature>
<name>E0VBJ9_PEDHC</name>
<dbReference type="OrthoDB" id="8191206at2759"/>
<dbReference type="InterPro" id="IPR036272">
    <property type="entry name" value="Methuselah_N_sf"/>
</dbReference>
<sequence length="600" mass="68403">MKILTFLIEFLTCLNIFVPTSGTVILNKCCPDNEFLNENSLCVSSPQEWIPIVVTKNFTRRLNSYEVKELLNSWTVNNERPKCGENEKEEFINLHYKQFLLLDNGSLWYEGYFLNHRSFCIDDSSAVVCVKNDNFDYVYNGPPAEQVKRVFIKKCCRNKKIYSKELNGCTVVVPYGEPATLPKFLQHTTSSSVLNLTNTFFEYGFPDCEEGYIFTGRLSEHNSSLQQDGSLYLPTAKVLLEPKTFCLEYVEEEKNVKIPTIFTCPNFLPVPVNGSRIAPEQGDIRLTLYPLALFVSVFFLAATLATGYLVPSTHHMLHWRCQTYHVACLMLGDFLLAVTQIVGHTFSLEICTVFAILMHVLFLAAFFWLNTMCFNIWWTFRDLRPTSLDKSQEVWRLRMYEIYAWGVPSIIAITAIVFDHLPQGSFPSILKPKFAVRNCWFYGDLEIFTYFFGPIGILLFLNLILFALTARELTCGLWRSEVVKSTTERATLGKVCLKLVVVMGITWIADVTSWAVGGQSAWYVTDIINALQGVFIFIVVGCQPQIWATFKRLWCFREITNTSMNGNQQSCSQDVPSLGDSTFNNTQNTSLKVPVGETLC</sequence>
<dbReference type="EMBL" id="AAZO01000741">
    <property type="status" value="NOT_ANNOTATED_CDS"/>
    <property type="molecule type" value="Genomic_DNA"/>
</dbReference>
<dbReference type="PANTHER" id="PTHR46953">
    <property type="entry name" value="G-PROTEIN COUPLED RECEPTOR MTH-LIKE 1-RELATED"/>
    <property type="match status" value="1"/>
</dbReference>
<dbReference type="CTD" id="8231022"/>
<feature type="signal peptide" evidence="11">
    <location>
        <begin position="1"/>
        <end position="22"/>
    </location>
</feature>
<proteinExistence type="inferred from homology"/>
<dbReference type="SUPFAM" id="SSF63877">
    <property type="entry name" value="Methuselah ectodomain"/>
    <property type="match status" value="2"/>
</dbReference>
<keyword evidence="9" id="KW-0807">Transducer</keyword>
<comment type="subcellular location">
    <subcellularLocation>
        <location evidence="1">Membrane</location>
        <topology evidence="1">Multi-pass membrane protein</topology>
    </subcellularLocation>
</comment>